<proteinExistence type="predicted"/>
<organism evidence="2 3">
    <name type="scientific">Actinoplanes aureus</name>
    <dbReference type="NCBI Taxonomy" id="2792083"/>
    <lineage>
        <taxon>Bacteria</taxon>
        <taxon>Bacillati</taxon>
        <taxon>Actinomycetota</taxon>
        <taxon>Actinomycetes</taxon>
        <taxon>Micromonosporales</taxon>
        <taxon>Micromonosporaceae</taxon>
        <taxon>Actinoplanes</taxon>
    </lineage>
</organism>
<dbReference type="Gene3D" id="3.40.50.1460">
    <property type="match status" value="1"/>
</dbReference>
<dbReference type="InterPro" id="IPR029030">
    <property type="entry name" value="Caspase-like_dom_sf"/>
</dbReference>
<dbReference type="SUPFAM" id="SSF52129">
    <property type="entry name" value="Caspase-like"/>
    <property type="match status" value="1"/>
</dbReference>
<evidence type="ECO:0000313" key="2">
    <source>
        <dbReference type="EMBL" id="MBG0565374.1"/>
    </source>
</evidence>
<comment type="caution">
    <text evidence="2">The sequence shown here is derived from an EMBL/GenBank/DDBJ whole genome shotgun (WGS) entry which is preliminary data.</text>
</comment>
<feature type="domain" description="Peptidase C14 caspase" evidence="1">
    <location>
        <begin position="51"/>
        <end position="264"/>
    </location>
</feature>
<evidence type="ECO:0000259" key="1">
    <source>
        <dbReference type="Pfam" id="PF00656"/>
    </source>
</evidence>
<dbReference type="AlphaFoldDB" id="A0A931C8G0"/>
<dbReference type="Pfam" id="PF00656">
    <property type="entry name" value="Peptidase_C14"/>
    <property type="match status" value="1"/>
</dbReference>
<sequence>MSTSFILSIGVNLYRSAAIKDLRWAGADAIAFHDAAVRGREVGSVRSRLLVDQDASTANLRESLGGWLAEAGPEDNVVAFFAGHGARELLPDGDPHAAPEAYLLPSDVDLDRLYSTGFSLSSELPVVRKRIRARNVTLIFDCCHAGGGVGFADGTRSRGIDGPLIRRRLALTDIGFNVAVSLPGGGQHEIGDGFTILMACGPHQSALERDTLGHGIFTYHLLRLLAERRDGAPSGVPIGVGYTHLAQAVLGDTNGQQLPILEGRLADQQLFVGGSKGR</sequence>
<keyword evidence="3" id="KW-1185">Reference proteome</keyword>
<dbReference type="Proteomes" id="UP000598146">
    <property type="component" value="Unassembled WGS sequence"/>
</dbReference>
<gene>
    <name evidence="2" type="ORF">I4J89_28360</name>
</gene>
<protein>
    <submittedName>
        <fullName evidence="2">Caspase family protein</fullName>
    </submittedName>
</protein>
<evidence type="ECO:0000313" key="3">
    <source>
        <dbReference type="Proteomes" id="UP000598146"/>
    </source>
</evidence>
<reference evidence="2" key="1">
    <citation type="submission" date="2020-11" db="EMBL/GenBank/DDBJ databases">
        <title>Isolation and identification of active actinomycetes.</title>
        <authorList>
            <person name="Sun X."/>
        </authorList>
    </citation>
    <scope>NUCLEOTIDE SEQUENCE</scope>
    <source>
        <strain evidence="2">NEAU-A11</strain>
    </source>
</reference>
<name>A0A931C8G0_9ACTN</name>
<dbReference type="GO" id="GO:0006508">
    <property type="term" value="P:proteolysis"/>
    <property type="evidence" value="ECO:0007669"/>
    <property type="project" value="InterPro"/>
</dbReference>
<dbReference type="RefSeq" id="WP_196417131.1">
    <property type="nucleotide sequence ID" value="NZ_JADQTO010000014.1"/>
</dbReference>
<dbReference type="GO" id="GO:0004197">
    <property type="term" value="F:cysteine-type endopeptidase activity"/>
    <property type="evidence" value="ECO:0007669"/>
    <property type="project" value="InterPro"/>
</dbReference>
<dbReference type="InterPro" id="IPR011600">
    <property type="entry name" value="Pept_C14_caspase"/>
</dbReference>
<accession>A0A931C8G0</accession>
<dbReference type="EMBL" id="JADQTO010000014">
    <property type="protein sequence ID" value="MBG0565374.1"/>
    <property type="molecule type" value="Genomic_DNA"/>
</dbReference>